<sequence length="727" mass="78958">MASESECVAVAEPPHVHLHLHPDGTEPLAHIAVDYCPEACHHASEDGEIHVTYDDRGGARWRSRCRFLPGGAIAATIRAPAGDTAGLNYNLYLSSLEGSRDMDEIDFEFLGHDKCAVQTNFHVAGGGGREQIHVLPFDSSDGFHHYAIAWGADAIEWRIDGELIRREERVAGEPWPEKPMFLYASVWDASHINDGKWTGTYHGRDAPYICSYKDIRVPLALSLEDEEDPYKCACVGDASATTAAAADAAEELDAGDAPAAAAAAAADAAEQVDAGDSPAATAATDAAEQVGAGDVPASAAAADVVEEVDAGAVADYIVLAHRSLPDLRPVNLYGIGPRDSDQSWAPSQKGPNRRETGTMKLHHPVASQQHRGARRTRCAESERDEMPNVALLSAASPSTSSAAPRLRHVARRRPSRRSACPRSAASKLSIMAALGEDPIREWILTEGKATKITGVSSIGGGCINSAQCYKTDAGSFFVKTNGRIGPSMFEGEALGLKAMYDTNSIRVPLPYKVGSLPTGGSFIIMEFIEFGRSRGDQSALGRKLAEMHKAAKSDKGYGFYVDNTIGSTPQINTWTADWIEFYSKHRLGFQLELITQRFGDSAIYDKGQRLIENMHPLFEGAAMEPCLLHGDLWSGNISSDTNGEPVILDPACYYGHNEAEFGMSWCAGFGGEFYSSYFEVMPKQPGFEKRRDLYLLYHYLNHYNLFGTGYRSSAMSIIDDYLRMLKA</sequence>
<keyword evidence="5" id="KW-0418">Kinase</keyword>
<keyword evidence="6" id="KW-0378">Hydrolase</keyword>
<comment type="similarity">
    <text evidence="1">Belongs to the fructosamine kinase family.</text>
</comment>
<comment type="function">
    <text evidence="11">Initiates a process leading to the deglycation of proteins. Phosphorylates low-molecular-mass and protein-bound erythrulosamines and ribulosamines, but not fructosamines or psicosamines, on the third carbon of the sugar moiety. Protein-bound erythrulosamine 3-phosphates and ribulosamine 3-phosphates are unstable and decompose under physiological conditions.</text>
</comment>
<keyword evidence="18" id="KW-1185">Reference proteome</keyword>
<proteinExistence type="inferred from homology"/>
<dbReference type="STRING" id="40149.A0A0E0CU65"/>
<dbReference type="PANTHER" id="PTHR12149">
    <property type="entry name" value="FRUCTOSAMINE 3 KINASE-RELATED PROTEIN"/>
    <property type="match status" value="1"/>
</dbReference>
<feature type="active site" description="Proton donor" evidence="14">
    <location>
        <position position="108"/>
    </location>
</feature>
<evidence type="ECO:0000259" key="16">
    <source>
        <dbReference type="PROSITE" id="PS51762"/>
    </source>
</evidence>
<protein>
    <recommendedName>
        <fullName evidence="12">Protein-ribulosamine 3-kinase, chloroplastic</fullName>
        <ecNumber evidence="2">2.7.1.172</ecNumber>
    </recommendedName>
    <alternativeName>
        <fullName evidence="13">Fructosamine 3-kinase-related protein</fullName>
    </alternativeName>
</protein>
<dbReference type="InterPro" id="IPR000757">
    <property type="entry name" value="Beta-glucanase-like"/>
</dbReference>
<evidence type="ECO:0000256" key="14">
    <source>
        <dbReference type="PIRSR" id="PIRSR608264-1"/>
    </source>
</evidence>
<dbReference type="GO" id="GO:0005737">
    <property type="term" value="C:cytoplasm"/>
    <property type="evidence" value="ECO:0007669"/>
    <property type="project" value="UniProtKB-ARBA"/>
</dbReference>
<dbReference type="HOGENOM" id="CLU_381027_0_0_1"/>
<dbReference type="GO" id="GO:0102193">
    <property type="term" value="F:protein-ribulosamine 3-kinase activity"/>
    <property type="evidence" value="ECO:0007669"/>
    <property type="project" value="UniProtKB-EC"/>
</dbReference>
<dbReference type="FunFam" id="3.30.200.20:FF:000264">
    <property type="entry name" value="Protein-ribulosamine 3-kinase, chloroplastic"/>
    <property type="match status" value="1"/>
</dbReference>
<dbReference type="AlphaFoldDB" id="A0A0E0CU65"/>
<feature type="domain" description="GH16" evidence="16">
    <location>
        <begin position="6"/>
        <end position="217"/>
    </location>
</feature>
<dbReference type="PRINTS" id="PR00737">
    <property type="entry name" value="GLHYDRLASE16"/>
</dbReference>
<dbReference type="Proteomes" id="UP000008021">
    <property type="component" value="Chromosome 3"/>
</dbReference>
<evidence type="ECO:0000256" key="9">
    <source>
        <dbReference type="ARBA" id="ARBA00048655"/>
    </source>
</evidence>
<dbReference type="GO" id="GO:0005975">
    <property type="term" value="P:carbohydrate metabolic process"/>
    <property type="evidence" value="ECO:0007669"/>
    <property type="project" value="InterPro"/>
</dbReference>
<dbReference type="SUPFAM" id="SSF49899">
    <property type="entry name" value="Concanavalin A-like lectins/glucanases"/>
    <property type="match status" value="1"/>
</dbReference>
<feature type="compositionally biased region" description="Basic residues" evidence="15">
    <location>
        <begin position="405"/>
        <end position="416"/>
    </location>
</feature>
<reference evidence="17" key="2">
    <citation type="submission" date="2018-05" db="EMBL/GenBank/DDBJ databases">
        <title>OmerRS3 (Oryza meridionalis Reference Sequence Version 3).</title>
        <authorList>
            <person name="Zhang J."/>
            <person name="Kudrna D."/>
            <person name="Lee S."/>
            <person name="Talag J."/>
            <person name="Welchert J."/>
            <person name="Wing R.A."/>
        </authorList>
    </citation>
    <scope>NUCLEOTIDE SEQUENCE [LARGE SCALE GENOMIC DNA]</scope>
    <source>
        <strain evidence="17">cv. OR44</strain>
    </source>
</reference>
<dbReference type="Pfam" id="PF03881">
    <property type="entry name" value="Fructosamin_kin"/>
    <property type="match status" value="1"/>
</dbReference>
<dbReference type="GO" id="GO:0004553">
    <property type="term" value="F:hydrolase activity, hydrolyzing O-glycosyl compounds"/>
    <property type="evidence" value="ECO:0007669"/>
    <property type="project" value="InterPro"/>
</dbReference>
<feature type="compositionally biased region" description="Low complexity" evidence="15">
    <location>
        <begin position="394"/>
        <end position="404"/>
    </location>
</feature>
<dbReference type="GO" id="GO:0016301">
    <property type="term" value="F:kinase activity"/>
    <property type="evidence" value="ECO:0007669"/>
    <property type="project" value="UniProtKB-KW"/>
</dbReference>
<evidence type="ECO:0000256" key="11">
    <source>
        <dbReference type="ARBA" id="ARBA00057354"/>
    </source>
</evidence>
<dbReference type="InterPro" id="IPR016477">
    <property type="entry name" value="Fructo-/Ketosamine-3-kinase"/>
</dbReference>
<feature type="region of interest" description="Disordered" evidence="15">
    <location>
        <begin position="394"/>
        <end position="423"/>
    </location>
</feature>
<dbReference type="PANTHER" id="PTHR12149:SF8">
    <property type="entry name" value="PROTEIN-RIBULOSAMINE 3-KINASE"/>
    <property type="match status" value="1"/>
</dbReference>
<evidence type="ECO:0000256" key="10">
    <source>
        <dbReference type="ARBA" id="ARBA00050782"/>
    </source>
</evidence>
<dbReference type="eggNOG" id="KOG3021">
    <property type="taxonomic scope" value="Eukaryota"/>
</dbReference>
<feature type="active site" description="Nucleophile" evidence="14">
    <location>
        <position position="104"/>
    </location>
</feature>
<evidence type="ECO:0000313" key="17">
    <source>
        <dbReference type="EnsemblPlants" id="OMERI03G01210.1"/>
    </source>
</evidence>
<comment type="catalytic activity">
    <reaction evidence="9">
        <text>N(6)-D-ribulosyl-L-lysyl-[protein] + ATP = N(6)-(3-O-phospho-D-ribulosyl)-L-lysyl-[protein] + ADP + H(+)</text>
        <dbReference type="Rhea" id="RHEA:48432"/>
        <dbReference type="Rhea" id="RHEA-COMP:12103"/>
        <dbReference type="Rhea" id="RHEA-COMP:12104"/>
        <dbReference type="ChEBI" id="CHEBI:15378"/>
        <dbReference type="ChEBI" id="CHEBI:30616"/>
        <dbReference type="ChEBI" id="CHEBI:90418"/>
        <dbReference type="ChEBI" id="CHEBI:90420"/>
        <dbReference type="ChEBI" id="CHEBI:456216"/>
        <dbReference type="EC" id="2.7.1.172"/>
    </reaction>
    <physiologicalReaction direction="left-to-right" evidence="9">
        <dbReference type="Rhea" id="RHEA:48433"/>
    </physiologicalReaction>
</comment>
<dbReference type="EC" id="2.7.1.172" evidence="2"/>
<evidence type="ECO:0000313" key="18">
    <source>
        <dbReference type="Proteomes" id="UP000008021"/>
    </source>
</evidence>
<evidence type="ECO:0000256" key="12">
    <source>
        <dbReference type="ARBA" id="ARBA00070196"/>
    </source>
</evidence>
<dbReference type="InterPro" id="IPR008264">
    <property type="entry name" value="Beta_glucanase"/>
</dbReference>
<evidence type="ECO:0000256" key="15">
    <source>
        <dbReference type="SAM" id="MobiDB-lite"/>
    </source>
</evidence>
<dbReference type="InterPro" id="IPR011009">
    <property type="entry name" value="Kinase-like_dom_sf"/>
</dbReference>
<organism evidence="17">
    <name type="scientific">Oryza meridionalis</name>
    <dbReference type="NCBI Taxonomy" id="40149"/>
    <lineage>
        <taxon>Eukaryota</taxon>
        <taxon>Viridiplantae</taxon>
        <taxon>Streptophyta</taxon>
        <taxon>Embryophyta</taxon>
        <taxon>Tracheophyta</taxon>
        <taxon>Spermatophyta</taxon>
        <taxon>Magnoliopsida</taxon>
        <taxon>Liliopsida</taxon>
        <taxon>Poales</taxon>
        <taxon>Poaceae</taxon>
        <taxon>BOP clade</taxon>
        <taxon>Oryzoideae</taxon>
        <taxon>Oryzeae</taxon>
        <taxon>Oryzinae</taxon>
        <taxon>Oryza</taxon>
    </lineage>
</organism>
<evidence type="ECO:0000256" key="5">
    <source>
        <dbReference type="ARBA" id="ARBA00022777"/>
    </source>
</evidence>
<keyword evidence="8" id="KW-0326">Glycosidase</keyword>
<evidence type="ECO:0000256" key="3">
    <source>
        <dbReference type="ARBA" id="ARBA00022679"/>
    </source>
</evidence>
<evidence type="ECO:0000256" key="4">
    <source>
        <dbReference type="ARBA" id="ARBA00022741"/>
    </source>
</evidence>
<keyword evidence="4" id="KW-0547">Nucleotide-binding</keyword>
<evidence type="ECO:0000256" key="13">
    <source>
        <dbReference type="ARBA" id="ARBA00075898"/>
    </source>
</evidence>
<dbReference type="FunFam" id="3.90.1200.10:FF:000006">
    <property type="entry name" value="Protein-ribulosamine 3-kinase, chloroplastic"/>
    <property type="match status" value="1"/>
</dbReference>
<dbReference type="Pfam" id="PF00722">
    <property type="entry name" value="Glyco_hydro_16"/>
    <property type="match status" value="1"/>
</dbReference>
<evidence type="ECO:0000256" key="1">
    <source>
        <dbReference type="ARBA" id="ARBA00009460"/>
    </source>
</evidence>
<dbReference type="Gramene" id="OMERI03G01210.1">
    <property type="protein sequence ID" value="OMERI03G01210.1"/>
    <property type="gene ID" value="OMERI03G01210"/>
</dbReference>
<evidence type="ECO:0000256" key="2">
    <source>
        <dbReference type="ARBA" id="ARBA00011961"/>
    </source>
</evidence>
<keyword evidence="7" id="KW-0067">ATP-binding</keyword>
<dbReference type="PROSITE" id="PS51762">
    <property type="entry name" value="GH16_2"/>
    <property type="match status" value="1"/>
</dbReference>
<dbReference type="InterPro" id="IPR013320">
    <property type="entry name" value="ConA-like_dom_sf"/>
</dbReference>
<name>A0A0E0CU65_9ORYZ</name>
<dbReference type="Gene3D" id="3.90.1200.10">
    <property type="match status" value="1"/>
</dbReference>
<feature type="region of interest" description="Disordered" evidence="15">
    <location>
        <begin position="337"/>
        <end position="357"/>
    </location>
</feature>
<evidence type="ECO:0000256" key="7">
    <source>
        <dbReference type="ARBA" id="ARBA00022840"/>
    </source>
</evidence>
<evidence type="ECO:0000256" key="6">
    <source>
        <dbReference type="ARBA" id="ARBA00022801"/>
    </source>
</evidence>
<reference evidence="17" key="1">
    <citation type="submission" date="2015-04" db="UniProtKB">
        <authorList>
            <consortium name="EnsemblPlants"/>
        </authorList>
    </citation>
    <scope>IDENTIFICATION</scope>
</reference>
<evidence type="ECO:0000256" key="8">
    <source>
        <dbReference type="ARBA" id="ARBA00023295"/>
    </source>
</evidence>
<keyword evidence="3" id="KW-0808">Transferase</keyword>
<dbReference type="EnsemblPlants" id="OMERI03G01210.1">
    <property type="protein sequence ID" value="OMERI03G01210.1"/>
    <property type="gene ID" value="OMERI03G01210"/>
</dbReference>
<dbReference type="Gene3D" id="2.60.120.200">
    <property type="match status" value="1"/>
</dbReference>
<dbReference type="GO" id="GO:0005524">
    <property type="term" value="F:ATP binding"/>
    <property type="evidence" value="ECO:0007669"/>
    <property type="project" value="UniProtKB-KW"/>
</dbReference>
<comment type="catalytic activity">
    <reaction evidence="10">
        <text>N(6)-(D-erythrulosyl)-L-lysyl-[protein] + ATP = N(6)-(3-O-phospho-D-erythrulosyl)-L-lysyl-[protein] + ADP + H(+)</text>
        <dbReference type="Rhea" id="RHEA:61396"/>
        <dbReference type="Rhea" id="RHEA-COMP:15794"/>
        <dbReference type="Rhea" id="RHEA-COMP:15799"/>
        <dbReference type="ChEBI" id="CHEBI:15378"/>
        <dbReference type="ChEBI" id="CHEBI:30616"/>
        <dbReference type="ChEBI" id="CHEBI:144587"/>
        <dbReference type="ChEBI" id="CHEBI:144624"/>
        <dbReference type="ChEBI" id="CHEBI:456216"/>
    </reaction>
    <physiologicalReaction direction="left-to-right" evidence="10">
        <dbReference type="Rhea" id="RHEA:61397"/>
    </physiologicalReaction>
</comment>
<dbReference type="Gene3D" id="3.30.200.20">
    <property type="entry name" value="Phosphorylase Kinase, domain 1"/>
    <property type="match status" value="1"/>
</dbReference>
<dbReference type="SUPFAM" id="SSF56112">
    <property type="entry name" value="Protein kinase-like (PK-like)"/>
    <property type="match status" value="1"/>
</dbReference>
<accession>A0A0E0CU65</accession>